<feature type="compositionally biased region" description="Basic and acidic residues" evidence="1">
    <location>
        <begin position="886"/>
        <end position="904"/>
    </location>
</feature>
<name>A0A9P8IDC8_9PEZI</name>
<dbReference type="OrthoDB" id="5232919at2759"/>
<proteinExistence type="predicted"/>
<feature type="compositionally biased region" description="Polar residues" evidence="1">
    <location>
        <begin position="583"/>
        <end position="604"/>
    </location>
</feature>
<feature type="compositionally biased region" description="Low complexity" evidence="1">
    <location>
        <begin position="605"/>
        <end position="614"/>
    </location>
</feature>
<dbReference type="FunFam" id="3.40.800.20:FF:000011">
    <property type="entry name" value="Histone deacetylase HOS3"/>
    <property type="match status" value="1"/>
</dbReference>
<gene>
    <name evidence="3" type="ORF">FGG08_001574</name>
</gene>
<sequence length="1117" mass="120583">MKKNSMTSLQGVSGATSPLSPKRRSSTHFTSSPSPLAGRIDEAPEVLLPTAASVASAYFKRELDIHSWTEETTKPKLSKAIVILHDSCYGHRYSRPRTSKASLNSIVERPERLLASILGVAAAYVRLGGRHADGQCPPHPKRNPQSIADFPFRIHKTTRSVPLTSPVVTNVHGTKWMEELKMMCDHAEAKLAMNGKELVRPEVKGVGTDMEERPKFHEGDLYLCSDTLEALEGAIGAVCDGVDRVFSATSLSRAFICIRPPGHHCSSGYPSGFCWLNNVNVGISHASMVHGLTHAAIIDFDLHHGDGSQAITWAHNARIAGMPKNAANSKRPSIGYFSLHDINSYPCEMGDEEKIRNASICLENAHGQTIWNVHLQPWKDEIEFWKLYENRYTALIDKARDFLRVHTQRINTSTSQLQPKAAIFLSSGFDASQWESPGMQRHKVNVPTEFYARFTRDVVKLAEEDGTGVDGRVISVLEGGYSDRALCSGVLSHLSGLVGGDAAPEEFQDIGLRAEMSKRLGTVNAYGKNENSSESPVEVPYNPDWWALPQLMELEALVNPPPPPPAPKKPRGSTPPTYTTPTQSFTAKITSSPKIRRSISGTAGSASPRVAVSRPSSPIYPDVDWATAAHELSKLLIPTERQTRSWKPEDLSAEAQRMKRERHSVVGLPDVQVGDGTRRSLRERKVRAPTPAVEEEEDEVPIRRENRRNTLAGAELIAEKASARGATSVGNGPLPIRQSGRRMSVASSTGSTSGDVPRKHSSDLSKLQLANGPPSRMSSRSGTTTNVRAGSSMSVRGEGGNVVVKKSRVPSQTGMDPPKARATRKQSSVSHHTLVSPNEASTAQRPATSGGLVTLGTSGLARPKSDYDKDLDGLTSGVKKITLHVPTREEHDMRERKKMEEKKGLQKPPRKAAAPKTSKPAAVKKPGPEEPIVDTISLDFSGASAASAGTAQGPVVEAVVESHRTSSPPQHAPAQTAAASTNHNSSSAHTQFIPYAGNAPQIHSKTTQAPLVWMPVNENTPPPTRKNGLPIFTAKSPITFAKVNGQVSPGSELNLKGAARSLEEGASVREDGNESRLTVVKDGGSVGGGGVNGESHVKKDSNGDKVDIWDVPETPER</sequence>
<dbReference type="PANTHER" id="PTHR47558:SF1">
    <property type="entry name" value="HISTONE DEACETYLASE HOS3"/>
    <property type="match status" value="1"/>
</dbReference>
<dbReference type="GO" id="GO:0004407">
    <property type="term" value="F:histone deacetylase activity"/>
    <property type="evidence" value="ECO:0007669"/>
    <property type="project" value="TreeGrafter"/>
</dbReference>
<dbReference type="Proteomes" id="UP000698800">
    <property type="component" value="Unassembled WGS sequence"/>
</dbReference>
<dbReference type="InterPro" id="IPR023801">
    <property type="entry name" value="His_deacetylse_dom"/>
</dbReference>
<dbReference type="PRINTS" id="PR01270">
    <property type="entry name" value="HDASUPER"/>
</dbReference>
<dbReference type="InterPro" id="IPR023696">
    <property type="entry name" value="Ureohydrolase_dom_sf"/>
</dbReference>
<evidence type="ECO:0000313" key="4">
    <source>
        <dbReference type="Proteomes" id="UP000698800"/>
    </source>
</evidence>
<dbReference type="Pfam" id="PF00850">
    <property type="entry name" value="Hist_deacetyl"/>
    <property type="match status" value="1"/>
</dbReference>
<dbReference type="GO" id="GO:0010468">
    <property type="term" value="P:regulation of gene expression"/>
    <property type="evidence" value="ECO:0007669"/>
    <property type="project" value="UniProtKB-ARBA"/>
</dbReference>
<feature type="region of interest" description="Disordered" evidence="1">
    <location>
        <begin position="958"/>
        <end position="991"/>
    </location>
</feature>
<dbReference type="InterPro" id="IPR053244">
    <property type="entry name" value="HDAC_HD_type_1"/>
</dbReference>
<dbReference type="Gene3D" id="3.40.800.20">
    <property type="entry name" value="Histone deacetylase domain"/>
    <property type="match status" value="1"/>
</dbReference>
<dbReference type="SUPFAM" id="SSF52768">
    <property type="entry name" value="Arginase/deacetylase"/>
    <property type="match status" value="1"/>
</dbReference>
<feature type="compositionally biased region" description="Polar residues" evidence="1">
    <location>
        <begin position="1"/>
        <end position="19"/>
    </location>
</feature>
<dbReference type="EMBL" id="JAGHQL010000021">
    <property type="protein sequence ID" value="KAH0544311.1"/>
    <property type="molecule type" value="Genomic_DNA"/>
</dbReference>
<feature type="compositionally biased region" description="Low complexity" evidence="1">
    <location>
        <begin position="848"/>
        <end position="857"/>
    </location>
</feature>
<feature type="region of interest" description="Disordered" evidence="1">
    <location>
        <begin position="556"/>
        <end position="614"/>
    </location>
</feature>
<feature type="region of interest" description="Disordered" evidence="1">
    <location>
        <begin position="1"/>
        <end position="41"/>
    </location>
</feature>
<reference evidence="3" key="1">
    <citation type="submission" date="2021-03" db="EMBL/GenBank/DDBJ databases">
        <title>Comparative genomics and phylogenomic investigation of the class Geoglossomycetes provide insights into ecological specialization and systematics.</title>
        <authorList>
            <person name="Melie T."/>
            <person name="Pirro S."/>
            <person name="Miller A.N."/>
            <person name="Quandt A."/>
        </authorList>
    </citation>
    <scope>NUCLEOTIDE SEQUENCE</scope>
    <source>
        <strain evidence="3">GBOQ0MN5Z8</strain>
    </source>
</reference>
<feature type="compositionally biased region" description="Polar residues" evidence="1">
    <location>
        <begin position="825"/>
        <end position="847"/>
    </location>
</feature>
<feature type="region of interest" description="Disordered" evidence="1">
    <location>
        <begin position="644"/>
        <end position="857"/>
    </location>
</feature>
<feature type="compositionally biased region" description="Low complexity" evidence="1">
    <location>
        <begin position="966"/>
        <end position="991"/>
    </location>
</feature>
<organism evidence="3 4">
    <name type="scientific">Glutinoglossum americanum</name>
    <dbReference type="NCBI Taxonomy" id="1670608"/>
    <lineage>
        <taxon>Eukaryota</taxon>
        <taxon>Fungi</taxon>
        <taxon>Dikarya</taxon>
        <taxon>Ascomycota</taxon>
        <taxon>Pezizomycotina</taxon>
        <taxon>Geoglossomycetes</taxon>
        <taxon>Geoglossales</taxon>
        <taxon>Geoglossaceae</taxon>
        <taxon>Glutinoglossum</taxon>
    </lineage>
</organism>
<accession>A0A9P8IDC8</accession>
<feature type="region of interest" description="Disordered" evidence="1">
    <location>
        <begin position="1064"/>
        <end position="1117"/>
    </location>
</feature>
<feature type="compositionally biased region" description="Polar residues" evidence="1">
    <location>
        <begin position="776"/>
        <end position="794"/>
    </location>
</feature>
<evidence type="ECO:0000313" key="3">
    <source>
        <dbReference type="EMBL" id="KAH0544311.1"/>
    </source>
</evidence>
<evidence type="ECO:0000256" key="1">
    <source>
        <dbReference type="SAM" id="MobiDB-lite"/>
    </source>
</evidence>
<dbReference type="InterPro" id="IPR037138">
    <property type="entry name" value="His_deacetylse_dom_sf"/>
</dbReference>
<feature type="region of interest" description="Disordered" evidence="1">
    <location>
        <begin position="882"/>
        <end position="934"/>
    </location>
</feature>
<feature type="compositionally biased region" description="Polar residues" evidence="1">
    <location>
        <begin position="745"/>
        <end position="754"/>
    </location>
</feature>
<dbReference type="CDD" id="cd09998">
    <property type="entry name" value="HDAC_Hos3"/>
    <property type="match status" value="1"/>
</dbReference>
<comment type="caution">
    <text evidence="3">The sequence shown here is derived from an EMBL/GenBank/DDBJ whole genome shotgun (WGS) entry which is preliminary data.</text>
</comment>
<feature type="compositionally biased region" description="Low complexity" evidence="1">
    <location>
        <begin position="911"/>
        <end position="925"/>
    </location>
</feature>
<feature type="compositionally biased region" description="Basic and acidic residues" evidence="1">
    <location>
        <begin position="1064"/>
        <end position="1074"/>
    </location>
</feature>
<evidence type="ECO:0000259" key="2">
    <source>
        <dbReference type="Pfam" id="PF00850"/>
    </source>
</evidence>
<feature type="compositionally biased region" description="Basic and acidic residues" evidence="1">
    <location>
        <begin position="1095"/>
        <end position="1117"/>
    </location>
</feature>
<keyword evidence="4" id="KW-1185">Reference proteome</keyword>
<protein>
    <recommendedName>
        <fullName evidence="2">Histone deacetylase domain-containing protein</fullName>
    </recommendedName>
</protein>
<dbReference type="PANTHER" id="PTHR47558">
    <property type="entry name" value="HISTONE DEACETYLASE HOS3"/>
    <property type="match status" value="1"/>
</dbReference>
<feature type="domain" description="Histone deacetylase" evidence="2">
    <location>
        <begin position="161"/>
        <end position="496"/>
    </location>
</feature>
<dbReference type="InterPro" id="IPR000286">
    <property type="entry name" value="HDACs"/>
</dbReference>
<feature type="compositionally biased region" description="Low complexity" evidence="1">
    <location>
        <begin position="572"/>
        <end position="582"/>
    </location>
</feature>
<dbReference type="GO" id="GO:0005634">
    <property type="term" value="C:nucleus"/>
    <property type="evidence" value="ECO:0007669"/>
    <property type="project" value="TreeGrafter"/>
</dbReference>
<dbReference type="AlphaFoldDB" id="A0A9P8IDC8"/>